<dbReference type="PANTHER" id="PTHR11188">
    <property type="entry name" value="ARRESTIN DOMAIN CONTAINING PROTEIN"/>
    <property type="match status" value="1"/>
</dbReference>
<dbReference type="Proteomes" id="UP001187415">
    <property type="component" value="Unassembled WGS sequence"/>
</dbReference>
<keyword evidence="5" id="KW-1185">Reference proteome</keyword>
<dbReference type="GO" id="GO:0015031">
    <property type="term" value="P:protein transport"/>
    <property type="evidence" value="ECO:0007669"/>
    <property type="project" value="TreeGrafter"/>
</dbReference>
<dbReference type="AlphaFoldDB" id="A0AA88MIW6"/>
<organism evidence="4 5">
    <name type="scientific">Channa striata</name>
    <name type="common">Snakehead murrel</name>
    <name type="synonym">Ophicephalus striatus</name>
    <dbReference type="NCBI Taxonomy" id="64152"/>
    <lineage>
        <taxon>Eukaryota</taxon>
        <taxon>Metazoa</taxon>
        <taxon>Chordata</taxon>
        <taxon>Craniata</taxon>
        <taxon>Vertebrata</taxon>
        <taxon>Euteleostomi</taxon>
        <taxon>Actinopterygii</taxon>
        <taxon>Neopterygii</taxon>
        <taxon>Teleostei</taxon>
        <taxon>Neoteleostei</taxon>
        <taxon>Acanthomorphata</taxon>
        <taxon>Anabantaria</taxon>
        <taxon>Anabantiformes</taxon>
        <taxon>Channoidei</taxon>
        <taxon>Channidae</taxon>
        <taxon>Channa</taxon>
    </lineage>
</organism>
<dbReference type="InterPro" id="IPR014752">
    <property type="entry name" value="Arrestin-like_C"/>
</dbReference>
<protein>
    <recommendedName>
        <fullName evidence="3">Arrestin C-terminal-like domain-containing protein</fullName>
    </recommendedName>
</protein>
<dbReference type="GO" id="GO:0005886">
    <property type="term" value="C:plasma membrane"/>
    <property type="evidence" value="ECO:0007669"/>
    <property type="project" value="TreeGrafter"/>
</dbReference>
<reference evidence="4" key="1">
    <citation type="submission" date="2023-07" db="EMBL/GenBank/DDBJ databases">
        <title>Chromosome-level Genome Assembly of Striped Snakehead (Channa striata).</title>
        <authorList>
            <person name="Liu H."/>
        </authorList>
    </citation>
    <scope>NUCLEOTIDE SEQUENCE</scope>
    <source>
        <strain evidence="4">Gz</strain>
        <tissue evidence="4">Muscle</tissue>
    </source>
</reference>
<evidence type="ECO:0000259" key="3">
    <source>
        <dbReference type="SMART" id="SM01017"/>
    </source>
</evidence>
<dbReference type="InterPro" id="IPR011022">
    <property type="entry name" value="Arrestin_C-like"/>
</dbReference>
<feature type="region of interest" description="Disordered" evidence="2">
    <location>
        <begin position="375"/>
        <end position="419"/>
    </location>
</feature>
<dbReference type="EMBL" id="JAUPFM010000011">
    <property type="protein sequence ID" value="KAK2837407.1"/>
    <property type="molecule type" value="Genomic_DNA"/>
</dbReference>
<comment type="similarity">
    <text evidence="1">Belongs to the arrestin family.</text>
</comment>
<evidence type="ECO:0000256" key="2">
    <source>
        <dbReference type="SAM" id="MobiDB-lite"/>
    </source>
</evidence>
<dbReference type="InterPro" id="IPR011021">
    <property type="entry name" value="Arrestin-like_N"/>
</dbReference>
<accession>A0AA88MIW6</accession>
<feature type="compositionally biased region" description="Pro residues" evidence="2">
    <location>
        <begin position="379"/>
        <end position="390"/>
    </location>
</feature>
<proteinExistence type="inferred from homology"/>
<dbReference type="Gene3D" id="2.60.40.640">
    <property type="match status" value="2"/>
</dbReference>
<dbReference type="InterPro" id="IPR050357">
    <property type="entry name" value="Arrestin_domain-protein"/>
</dbReference>
<sequence length="419" mass="45373">MSPIKNFSLTYEALNEEGTFSEGDALCGSVTFTLTKDTKVKSVFVKVKGDANVRWTEGSGDDETSYSAHRRYLKVEDYLIVENSKGNVLPKGAHNLKFRLQIPHGDMPSSFTGHHGKIVYMLEAKLSRSWRWPSKIQQEIKFVSKSFPQSERLMCPQSGSVYKETGVFSKGKVQMSATVNRKSCSPGDTLSVVATVTNSSSKTMRPKFSLLQKIVYRVGHATNKAEKTLCKVIGEYLGQNSTETVSCQIKIPVDVICTLYNCDIISVDYFIKVYLDISFAIDPAVVFPLVIIPSSLAAFHPDGALGVYPAGAVGGPSCSDFCPPAFPVGAYPVPTGIGAYGYPAPGTNQHMDVSGYNNQRAQQAAPYGFSAAAFTAPPVQDPTPTAPPPFEQGAEPPSYMSLFPTSQDNPSSSGSKYES</sequence>
<evidence type="ECO:0000256" key="1">
    <source>
        <dbReference type="ARBA" id="ARBA00005298"/>
    </source>
</evidence>
<dbReference type="PANTHER" id="PTHR11188:SF135">
    <property type="entry name" value="ARRESTIN DOMAIN CONTAINING 3-LIKE-RELATED"/>
    <property type="match status" value="1"/>
</dbReference>
<dbReference type="GO" id="GO:0007399">
    <property type="term" value="P:nervous system development"/>
    <property type="evidence" value="ECO:0007669"/>
    <property type="project" value="UniProtKB-ARBA"/>
</dbReference>
<dbReference type="Pfam" id="PF02752">
    <property type="entry name" value="Arrestin_C"/>
    <property type="match status" value="1"/>
</dbReference>
<dbReference type="GO" id="GO:0005737">
    <property type="term" value="C:cytoplasm"/>
    <property type="evidence" value="ECO:0007669"/>
    <property type="project" value="TreeGrafter"/>
</dbReference>
<name>A0AA88MIW6_CHASR</name>
<evidence type="ECO:0000313" key="5">
    <source>
        <dbReference type="Proteomes" id="UP001187415"/>
    </source>
</evidence>
<dbReference type="InterPro" id="IPR014756">
    <property type="entry name" value="Ig_E-set"/>
</dbReference>
<feature type="compositionally biased region" description="Polar residues" evidence="2">
    <location>
        <begin position="403"/>
        <end position="419"/>
    </location>
</feature>
<dbReference type="SMART" id="SM01017">
    <property type="entry name" value="Arrestin_C"/>
    <property type="match status" value="1"/>
</dbReference>
<evidence type="ECO:0000313" key="4">
    <source>
        <dbReference type="EMBL" id="KAK2837407.1"/>
    </source>
</evidence>
<feature type="domain" description="Arrestin C-terminal-like" evidence="3">
    <location>
        <begin position="169"/>
        <end position="296"/>
    </location>
</feature>
<dbReference type="SUPFAM" id="SSF81296">
    <property type="entry name" value="E set domains"/>
    <property type="match status" value="2"/>
</dbReference>
<dbReference type="Pfam" id="PF00339">
    <property type="entry name" value="Arrestin_N"/>
    <property type="match status" value="1"/>
</dbReference>
<comment type="caution">
    <text evidence="4">The sequence shown here is derived from an EMBL/GenBank/DDBJ whole genome shotgun (WGS) entry which is preliminary data.</text>
</comment>
<gene>
    <name evidence="4" type="ORF">Q5P01_014619</name>
</gene>